<dbReference type="PANTHER" id="PTHR13693">
    <property type="entry name" value="CLASS II AMINOTRANSFERASE/8-AMINO-7-OXONONANOATE SYNTHASE"/>
    <property type="match status" value="1"/>
</dbReference>
<feature type="binding site" evidence="9">
    <location>
        <position position="120"/>
    </location>
    <ligand>
        <name>substrate</name>
    </ligand>
</feature>
<keyword evidence="13" id="KW-1185">Reference proteome</keyword>
<feature type="binding site" evidence="9">
    <location>
        <position position="194"/>
    </location>
    <ligand>
        <name>pyridoxal 5'-phosphate</name>
        <dbReference type="ChEBI" id="CHEBI:597326"/>
    </ligand>
</feature>
<comment type="similarity">
    <text evidence="3 9">Belongs to the class-II pyridoxal-phosphate-dependent aminotransferase family. BioF subfamily.</text>
</comment>
<evidence type="ECO:0000256" key="5">
    <source>
        <dbReference type="ARBA" id="ARBA00022679"/>
    </source>
</evidence>
<dbReference type="UniPathway" id="UPA00078"/>
<feature type="domain" description="Aminotransferase class I/classII large" evidence="11">
    <location>
        <begin position="27"/>
        <end position="367"/>
    </location>
</feature>
<evidence type="ECO:0000256" key="4">
    <source>
        <dbReference type="ARBA" id="ARBA00011738"/>
    </source>
</evidence>
<evidence type="ECO:0000313" key="12">
    <source>
        <dbReference type="EMBL" id="PPE72206.1"/>
    </source>
</evidence>
<dbReference type="HAMAP" id="MF_01693">
    <property type="entry name" value="BioF_aminotrans_2"/>
    <property type="match status" value="1"/>
</dbReference>
<evidence type="ECO:0000313" key="13">
    <source>
        <dbReference type="Proteomes" id="UP000238220"/>
    </source>
</evidence>
<keyword evidence="7 9" id="KW-0663">Pyridoxal phosphate</keyword>
<evidence type="ECO:0000256" key="1">
    <source>
        <dbReference type="ARBA" id="ARBA00001933"/>
    </source>
</evidence>
<keyword evidence="6 9" id="KW-0093">Biotin biosynthesis</keyword>
<dbReference type="GO" id="GO:0009102">
    <property type="term" value="P:biotin biosynthetic process"/>
    <property type="evidence" value="ECO:0007669"/>
    <property type="project" value="UniProtKB-UniRule"/>
</dbReference>
<evidence type="ECO:0000256" key="10">
    <source>
        <dbReference type="PIRSR" id="PIRSR604723-51"/>
    </source>
</evidence>
<organism evidence="12 13">
    <name type="scientific">Solimonas fluminis</name>
    <dbReference type="NCBI Taxonomy" id="2086571"/>
    <lineage>
        <taxon>Bacteria</taxon>
        <taxon>Pseudomonadati</taxon>
        <taxon>Pseudomonadota</taxon>
        <taxon>Gammaproteobacteria</taxon>
        <taxon>Nevskiales</taxon>
        <taxon>Nevskiaceae</taxon>
        <taxon>Solimonas</taxon>
    </lineage>
</organism>
<feature type="modified residue" description="N6-(pyridoxal phosphate)lysine" evidence="9 10">
    <location>
        <position position="226"/>
    </location>
</feature>
<dbReference type="SUPFAM" id="SSF53383">
    <property type="entry name" value="PLP-dependent transferases"/>
    <property type="match status" value="1"/>
</dbReference>
<sequence length="373" mass="39437">MRARALYRTRRVIEGAHGVRILVNGRECLNFCSNDYLGLAADPRLAAAAKAALDAGGTGSGAAALISGYNREHQALEEELADFLGRPRALLFSSGWAANLGVIRALAGRRDSVIADELNHASLIDGGRLSGAQYLRANHADLNAWAVALAAADGEQRLAVTDSVFSMDGDIAPLPQLAELCATRDATLMVDDAHGLGVLGPHGEGAVHAAGLGVPEVPVYVATLGKSLGCGGAFVAGSEALIEYLIQRARTWVFSTAPPPAIAAAARRALRIVREEPQHRERLLANVRRFRAGARQLGIPLSDSETPIQPLVLGQEQRALDLSQALFDRGYWVAAIRPPTVPHGTSRLRITFSAAHTAEQIDGLLEGLATGLK</sequence>
<reference evidence="12 13" key="1">
    <citation type="submission" date="2018-02" db="EMBL/GenBank/DDBJ databases">
        <title>Genome sequencing of Solimonas sp. HR-BB.</title>
        <authorList>
            <person name="Lee Y."/>
            <person name="Jeon C.O."/>
        </authorList>
    </citation>
    <scope>NUCLEOTIDE SEQUENCE [LARGE SCALE GENOMIC DNA]</scope>
    <source>
        <strain evidence="12 13">HR-BB</strain>
    </source>
</reference>
<dbReference type="GO" id="GO:0030170">
    <property type="term" value="F:pyridoxal phosphate binding"/>
    <property type="evidence" value="ECO:0007669"/>
    <property type="project" value="UniProtKB-UniRule"/>
</dbReference>
<dbReference type="InterPro" id="IPR015424">
    <property type="entry name" value="PyrdxlP-dep_Trfase"/>
</dbReference>
<accession>A0A2S5TB86</accession>
<dbReference type="EMBL" id="PSNW01000015">
    <property type="protein sequence ID" value="PPE72206.1"/>
    <property type="molecule type" value="Genomic_DNA"/>
</dbReference>
<dbReference type="Pfam" id="PF00155">
    <property type="entry name" value="Aminotran_1_2"/>
    <property type="match status" value="1"/>
</dbReference>
<comment type="subunit">
    <text evidence="4 9">Homodimer.</text>
</comment>
<dbReference type="InterPro" id="IPR015422">
    <property type="entry name" value="PyrdxlP-dep_Trfase_small"/>
</dbReference>
<feature type="binding site" evidence="9">
    <location>
        <position position="8"/>
    </location>
    <ligand>
        <name>substrate</name>
    </ligand>
</feature>
<dbReference type="Gene3D" id="3.90.1150.10">
    <property type="entry name" value="Aspartate Aminotransferase, domain 1"/>
    <property type="match status" value="1"/>
</dbReference>
<dbReference type="InterPro" id="IPR004723">
    <property type="entry name" value="AONS_Archaea/Proteobacteria"/>
</dbReference>
<dbReference type="PANTHER" id="PTHR13693:SF100">
    <property type="entry name" value="8-AMINO-7-OXONONANOATE SYNTHASE"/>
    <property type="match status" value="1"/>
</dbReference>
<evidence type="ECO:0000256" key="2">
    <source>
        <dbReference type="ARBA" id="ARBA00004746"/>
    </source>
</evidence>
<dbReference type="GO" id="GO:0008710">
    <property type="term" value="F:8-amino-7-oxononanoate synthase activity"/>
    <property type="evidence" value="ECO:0007669"/>
    <property type="project" value="UniProtKB-UniRule"/>
</dbReference>
<evidence type="ECO:0000256" key="3">
    <source>
        <dbReference type="ARBA" id="ARBA00010008"/>
    </source>
</evidence>
<dbReference type="PROSITE" id="PS00599">
    <property type="entry name" value="AA_TRANSFER_CLASS_2"/>
    <property type="match status" value="1"/>
</dbReference>
<dbReference type="OrthoDB" id="9807157at2"/>
<proteinExistence type="inferred from homology"/>
<gene>
    <name evidence="9 12" type="primary">bioF</name>
    <name evidence="12" type="ORF">C3942_19905</name>
</gene>
<evidence type="ECO:0000259" key="11">
    <source>
        <dbReference type="Pfam" id="PF00155"/>
    </source>
</evidence>
<evidence type="ECO:0000256" key="6">
    <source>
        <dbReference type="ARBA" id="ARBA00022756"/>
    </source>
</evidence>
<comment type="cofactor">
    <cofactor evidence="1 9 10">
        <name>pyridoxal 5'-phosphate</name>
        <dbReference type="ChEBI" id="CHEBI:597326"/>
    </cofactor>
</comment>
<feature type="binding site" evidence="9">
    <location>
        <position position="340"/>
    </location>
    <ligand>
        <name>substrate</name>
    </ligand>
</feature>
<dbReference type="InterPro" id="IPR004839">
    <property type="entry name" value="Aminotransferase_I/II_large"/>
</dbReference>
<dbReference type="InterPro" id="IPR001917">
    <property type="entry name" value="Aminotrans_II_pyridoxalP_BS"/>
</dbReference>
<name>A0A2S5TB86_9GAMM</name>
<comment type="caution">
    <text evidence="12">The sequence shown here is derived from an EMBL/GenBank/DDBJ whole genome shotgun (WGS) entry which is preliminary data.</text>
</comment>
<dbReference type="Proteomes" id="UP000238220">
    <property type="component" value="Unassembled WGS sequence"/>
</dbReference>
<dbReference type="InterPro" id="IPR050087">
    <property type="entry name" value="AON_synthase_class-II"/>
</dbReference>
<protein>
    <recommendedName>
        <fullName evidence="9">8-amino-7-oxononanoate synthase</fullName>
        <shortName evidence="9">AONS</shortName>
        <ecNumber evidence="9">2.3.1.47</ecNumber>
    </recommendedName>
    <alternativeName>
        <fullName evidence="9">7-keto-8-amino-pelargonic acid synthase</fullName>
        <shortName evidence="9">7-KAP synthase</shortName>
        <shortName evidence="9">KAPA synthase</shortName>
    </alternativeName>
    <alternativeName>
        <fullName evidence="9">8-amino-7-ketopelargonate synthase</fullName>
    </alternativeName>
</protein>
<evidence type="ECO:0000256" key="9">
    <source>
        <dbReference type="HAMAP-Rule" id="MF_01693"/>
    </source>
</evidence>
<dbReference type="NCBIfam" id="TIGR00858">
    <property type="entry name" value="bioF"/>
    <property type="match status" value="1"/>
</dbReference>
<dbReference type="InterPro" id="IPR022834">
    <property type="entry name" value="AONS_Proteobacteria"/>
</dbReference>
<comment type="catalytic activity">
    <reaction evidence="8 9">
        <text>6-carboxyhexanoyl-[ACP] + L-alanine + H(+) = (8S)-8-amino-7-oxononanoate + holo-[ACP] + CO2</text>
        <dbReference type="Rhea" id="RHEA:42288"/>
        <dbReference type="Rhea" id="RHEA-COMP:9685"/>
        <dbReference type="Rhea" id="RHEA-COMP:9955"/>
        <dbReference type="ChEBI" id="CHEBI:15378"/>
        <dbReference type="ChEBI" id="CHEBI:16526"/>
        <dbReference type="ChEBI" id="CHEBI:57972"/>
        <dbReference type="ChEBI" id="CHEBI:64479"/>
        <dbReference type="ChEBI" id="CHEBI:78846"/>
        <dbReference type="ChEBI" id="CHEBI:149468"/>
        <dbReference type="EC" id="2.3.1.47"/>
    </reaction>
</comment>
<comment type="function">
    <text evidence="9">Catalyzes the decarboxylative condensation of pimeloyl-[acyl-carrier protein] and L-alanine to produce 8-amino-7-oxononanoate (AON), [acyl-carrier protein], and carbon dioxide.</text>
</comment>
<evidence type="ECO:0000256" key="7">
    <source>
        <dbReference type="ARBA" id="ARBA00022898"/>
    </source>
</evidence>
<evidence type="ECO:0000256" key="8">
    <source>
        <dbReference type="ARBA" id="ARBA00047715"/>
    </source>
</evidence>
<feature type="binding site" evidence="9">
    <location>
        <position position="223"/>
    </location>
    <ligand>
        <name>pyridoxal 5'-phosphate</name>
        <dbReference type="ChEBI" id="CHEBI:597326"/>
    </ligand>
</feature>
<dbReference type="AlphaFoldDB" id="A0A2S5TB86"/>
<comment type="caution">
    <text evidence="9">Lacks conserved residue(s) required for the propagation of feature annotation.</text>
</comment>
<keyword evidence="5 9" id="KW-0808">Transferase</keyword>
<feature type="binding site" evidence="9">
    <location>
        <position position="166"/>
    </location>
    <ligand>
        <name>pyridoxal 5'-phosphate</name>
        <dbReference type="ChEBI" id="CHEBI:597326"/>
    </ligand>
</feature>
<comment type="pathway">
    <text evidence="2 9">Cofactor biosynthesis; biotin biosynthesis.</text>
</comment>
<dbReference type="EC" id="2.3.1.47" evidence="9"/>
<dbReference type="Gene3D" id="3.40.640.10">
    <property type="entry name" value="Type I PLP-dependent aspartate aminotransferase-like (Major domain)"/>
    <property type="match status" value="1"/>
</dbReference>
<dbReference type="InterPro" id="IPR015421">
    <property type="entry name" value="PyrdxlP-dep_Trfase_major"/>
</dbReference>